<name>A0A8J3HT60_9CHLR</name>
<dbReference type="EMBL" id="BNJF01000001">
    <property type="protein sequence ID" value="GHO42801.1"/>
    <property type="molecule type" value="Genomic_DNA"/>
</dbReference>
<keyword evidence="1" id="KW-1133">Transmembrane helix</keyword>
<comment type="caution">
    <text evidence="2">The sequence shown here is derived from an EMBL/GenBank/DDBJ whole genome shotgun (WGS) entry which is preliminary data.</text>
</comment>
<keyword evidence="3" id="KW-1185">Reference proteome</keyword>
<organism evidence="2 3">
    <name type="scientific">Ktedonospora formicarum</name>
    <dbReference type="NCBI Taxonomy" id="2778364"/>
    <lineage>
        <taxon>Bacteria</taxon>
        <taxon>Bacillati</taxon>
        <taxon>Chloroflexota</taxon>
        <taxon>Ktedonobacteria</taxon>
        <taxon>Ktedonobacterales</taxon>
        <taxon>Ktedonobacteraceae</taxon>
        <taxon>Ktedonospora</taxon>
    </lineage>
</organism>
<feature type="transmembrane region" description="Helical" evidence="1">
    <location>
        <begin position="246"/>
        <end position="264"/>
    </location>
</feature>
<feature type="transmembrane region" description="Helical" evidence="1">
    <location>
        <begin position="358"/>
        <end position="377"/>
    </location>
</feature>
<proteinExistence type="predicted"/>
<dbReference type="AlphaFoldDB" id="A0A8J3HT60"/>
<dbReference type="Proteomes" id="UP000612362">
    <property type="component" value="Unassembled WGS sequence"/>
</dbReference>
<keyword evidence="1" id="KW-0812">Transmembrane</keyword>
<feature type="transmembrane region" description="Helical" evidence="1">
    <location>
        <begin position="163"/>
        <end position="184"/>
    </location>
</feature>
<sequence length="507" mass="56301">MWVFKTMPFVAIVLVVIGITIAKMSQRGILAIGKSEQGFTARLGAMRFKREVEVSQGGAKKFFSFKFRAVRIIRTVRRTEGGWFKVGTLKVGVFMVVRHKKRTMQEHYWRATCRIARPWQKYTPELAFSFKRPTSYARRGAKEQRLRNRGIDLSKRMLKKQRLLLSIAATVLAVVLCISTAVFVLGLGVKPRYDSHTWWLGLKVFAAIGPSLMAGPFVLASTYVLGRRIREVAIWYDTPARQAVRLTITGLLISYLVTLTTSTAGKGVALAQQCILVLGFLVVRSFIGRGDEQAALAKRMEKMMKRRGADHHPLFPQAQDWFWASTGLALLALALVGAIWSWMVTVRLSTPIGEVDDLLIFRTCVGTIMAGLMTIAARLGGQVSRLGLGYLGWWAVTDRRPWAALLHRRGWQKMGPLWGLLTSLGQILALNVFGTFMSVYLAQMAAKVYAHHWEAYTNSTAFPVAQSGALLAALEFVGGIVGLISMVLMSSGKDAPAQEQSTQSKAD</sequence>
<feature type="transmembrane region" description="Helical" evidence="1">
    <location>
        <begin position="461"/>
        <end position="488"/>
    </location>
</feature>
<evidence type="ECO:0000313" key="2">
    <source>
        <dbReference type="EMBL" id="GHO42801.1"/>
    </source>
</evidence>
<feature type="transmembrane region" description="Helical" evidence="1">
    <location>
        <begin position="6"/>
        <end position="24"/>
    </location>
</feature>
<reference evidence="2" key="1">
    <citation type="submission" date="2020-10" db="EMBL/GenBank/DDBJ databases">
        <title>Taxonomic study of unclassified bacteria belonging to the class Ktedonobacteria.</title>
        <authorList>
            <person name="Yabe S."/>
            <person name="Wang C.M."/>
            <person name="Zheng Y."/>
            <person name="Sakai Y."/>
            <person name="Cavaletti L."/>
            <person name="Monciardini P."/>
            <person name="Donadio S."/>
        </authorList>
    </citation>
    <scope>NUCLEOTIDE SEQUENCE</scope>
    <source>
        <strain evidence="2">SOSP1-1</strain>
    </source>
</reference>
<accession>A0A8J3HT60</accession>
<feature type="transmembrane region" description="Helical" evidence="1">
    <location>
        <begin position="321"/>
        <end position="343"/>
    </location>
</feature>
<feature type="transmembrane region" description="Helical" evidence="1">
    <location>
        <begin position="270"/>
        <end position="287"/>
    </location>
</feature>
<keyword evidence="1" id="KW-0472">Membrane</keyword>
<protein>
    <submittedName>
        <fullName evidence="2">Uncharacterized protein</fullName>
    </submittedName>
</protein>
<feature type="transmembrane region" description="Helical" evidence="1">
    <location>
        <begin position="204"/>
        <end position="225"/>
    </location>
</feature>
<feature type="transmembrane region" description="Helical" evidence="1">
    <location>
        <begin position="417"/>
        <end position="441"/>
    </location>
</feature>
<evidence type="ECO:0000256" key="1">
    <source>
        <dbReference type="SAM" id="Phobius"/>
    </source>
</evidence>
<evidence type="ECO:0000313" key="3">
    <source>
        <dbReference type="Proteomes" id="UP000612362"/>
    </source>
</evidence>
<gene>
    <name evidence="2" type="ORF">KSX_09640</name>
</gene>